<accession>Q12VS0</accession>
<dbReference type="PANTHER" id="PTHR34512:SF30">
    <property type="entry name" value="OUTER MEMBRANE PROTEIN ASSEMBLY FACTOR BAMB"/>
    <property type="match status" value="1"/>
</dbReference>
<keyword evidence="1" id="KW-1133">Transmembrane helix</keyword>
<protein>
    <submittedName>
        <fullName evidence="3">Pyrrolo-quinoline quinone-dependent enzyme</fullName>
    </submittedName>
</protein>
<proteinExistence type="predicted"/>
<dbReference type="InterPro" id="IPR015943">
    <property type="entry name" value="WD40/YVTN_repeat-like_dom_sf"/>
</dbReference>
<dbReference type="AlphaFoldDB" id="Q12VS0"/>
<dbReference type="CDD" id="cd10276">
    <property type="entry name" value="BamB_YfgL"/>
    <property type="match status" value="1"/>
</dbReference>
<dbReference type="STRING" id="259564.Mbur_1550"/>
<dbReference type="PANTHER" id="PTHR34512">
    <property type="entry name" value="CELL SURFACE PROTEIN"/>
    <property type="match status" value="1"/>
</dbReference>
<dbReference type="KEGG" id="mbu:Mbur_1550"/>
<feature type="domain" description="Pyrrolo-quinoline quinone repeat" evidence="2">
    <location>
        <begin position="86"/>
        <end position="270"/>
    </location>
</feature>
<feature type="transmembrane region" description="Helical" evidence="1">
    <location>
        <begin position="776"/>
        <end position="796"/>
    </location>
</feature>
<gene>
    <name evidence="3" type="ordered locus">Mbur_1550</name>
</gene>
<dbReference type="SUPFAM" id="SSF50998">
    <property type="entry name" value="Quinoprotein alcohol dehydrogenase-like"/>
    <property type="match status" value="4"/>
</dbReference>
<evidence type="ECO:0000313" key="4">
    <source>
        <dbReference type="Proteomes" id="UP000001979"/>
    </source>
</evidence>
<evidence type="ECO:0000259" key="2">
    <source>
        <dbReference type="Pfam" id="PF13360"/>
    </source>
</evidence>
<feature type="domain" description="Pyrrolo-quinoline quinone repeat" evidence="2">
    <location>
        <begin position="473"/>
        <end position="686"/>
    </location>
</feature>
<dbReference type="HOGENOM" id="CLU_348402_0_0_2"/>
<evidence type="ECO:0000313" key="3">
    <source>
        <dbReference type="EMBL" id="ABE52456.1"/>
    </source>
</evidence>
<dbReference type="InterPro" id="IPR011047">
    <property type="entry name" value="Quinoprotein_ADH-like_sf"/>
</dbReference>
<evidence type="ECO:0000256" key="1">
    <source>
        <dbReference type="SAM" id="Phobius"/>
    </source>
</evidence>
<dbReference type="InterPro" id="IPR002372">
    <property type="entry name" value="PQQ_rpt_dom"/>
</dbReference>
<dbReference type="SMART" id="SM00564">
    <property type="entry name" value="PQQ"/>
    <property type="match status" value="11"/>
</dbReference>
<dbReference type="InterPro" id="IPR018391">
    <property type="entry name" value="PQQ_b-propeller_rpt"/>
</dbReference>
<dbReference type="Proteomes" id="UP000001979">
    <property type="component" value="Chromosome"/>
</dbReference>
<keyword evidence="1" id="KW-0472">Membrane</keyword>
<organism evidence="3 4">
    <name type="scientific">Methanococcoides burtonii (strain DSM 6242 / NBRC 107633 / OCM 468 / ACE-M)</name>
    <dbReference type="NCBI Taxonomy" id="259564"/>
    <lineage>
        <taxon>Archaea</taxon>
        <taxon>Methanobacteriati</taxon>
        <taxon>Methanobacteriota</taxon>
        <taxon>Stenosarchaea group</taxon>
        <taxon>Methanomicrobia</taxon>
        <taxon>Methanosarcinales</taxon>
        <taxon>Methanosarcinaceae</taxon>
        <taxon>Methanococcoides</taxon>
    </lineage>
</organism>
<reference evidence="4" key="1">
    <citation type="journal article" date="2009" name="ISME J.">
        <title>The genome sequence of the psychrophilic archaeon, Methanococcoides burtonii: the role of genome evolution in cold adaptation.</title>
        <authorList>
            <person name="Allen M.A."/>
            <person name="Lauro F.M."/>
            <person name="Williams T.J."/>
            <person name="Burg D."/>
            <person name="Siddiqui K.S."/>
            <person name="De Francisci D."/>
            <person name="Chong K.W."/>
            <person name="Pilak O."/>
            <person name="Chew H.H."/>
            <person name="De Maere M.Z."/>
            <person name="Ting L."/>
            <person name="Katrib M."/>
            <person name="Ng C."/>
            <person name="Sowers K.R."/>
            <person name="Galperin M.Y."/>
            <person name="Anderson I.J."/>
            <person name="Ivanova N."/>
            <person name="Dalin E."/>
            <person name="Martinez M."/>
            <person name="Lapidus A."/>
            <person name="Hauser L."/>
            <person name="Land M."/>
            <person name="Thomas T."/>
            <person name="Cavicchioli R."/>
        </authorList>
    </citation>
    <scope>NUCLEOTIDE SEQUENCE [LARGE SCALE GENOMIC DNA]</scope>
    <source>
        <strain evidence="4">DSM 6242 / NBRC 107633 / OCM 468 / ACE-M</strain>
    </source>
</reference>
<dbReference type="Gene3D" id="2.40.10.480">
    <property type="match status" value="4"/>
</dbReference>
<keyword evidence="1" id="KW-0812">Transmembrane</keyword>
<feature type="domain" description="Pyrrolo-quinoline quinone repeat" evidence="2">
    <location>
        <begin position="296"/>
        <end position="411"/>
    </location>
</feature>
<dbReference type="Pfam" id="PF13360">
    <property type="entry name" value="PQQ_2"/>
    <property type="match status" value="3"/>
</dbReference>
<name>Q12VS0_METBU</name>
<dbReference type="EMBL" id="CP000300">
    <property type="protein sequence ID" value="ABE52456.1"/>
    <property type="molecule type" value="Genomic_DNA"/>
</dbReference>
<sequence length="809" mass="88904">MYKIKISRSFMILLSLILLTSMASIASASDWPQFQSDWKNNALEPGPAVKTEPEMLWHEHTSANGDNGINVPPVIAGDLVYTHTTNGSVWAFNKHNGALIWRSKTSGGSALQSSTPAYGDGKLFVASNSGDLFAFDASSGEELWSEHVTDSNFECPITYFDHRLYIGDGLRGGIDTKYYYCYDDTGQLLWKYANGNSAGFLWNGASVIGDFLVYSTHEGKLLSLDKETGELTDEIDLGSEDIRFSKEDPGMFRSSVTYHDGYIYTTSERGQALGYVWKIGFENGYFIDEGWCTQNGFSTSTPAVHDGKVYVGQGEHGYTGHLTCLDDSNGDVLWSYFVDAGVKSSPVLAVENEITYIYFTGAESDGSLYCLEEDGTLAWEYDPTDDVGYILQGAAISDGKIYFGTDGGYLYCIQEMIPEGWEQFHKDTRNTGFSPSNTPDTNNMLWASEDIGAVKGSSTVIANNKVYVNCGDYVRSLDQYTGEFLSNHSNGSTKYKSIASPAYHDGNVWCGLPDSVNSATTVADGKLFEGEWDGNYYCFDEVTGEEIWNFSTEGNAQATPAYDNERVYFTTWIYGQTYGGNVYCVDANTGELLWDQNEIINNCCSSPTIYGDIVYVTTYNFYGEGEIYALNKNNGSILWKEDIHSTDSTPAVAYGNVYVAGGCYGYSDLQTYCFDAITGELKWNTTPEDGIGGWLCSVAIADEKIFVGTAFETEDDYTGLNGTCALDAFTGELIWNSPFGGSSPAVADEMVFTIADGKVYAFGEGSNIDEKANLKLPGFGSLFAIVTFSISAIYIARRKERRRIFKVGG</sequence>
<keyword evidence="4" id="KW-1185">Reference proteome</keyword>
<dbReference type="Gene3D" id="2.130.10.10">
    <property type="entry name" value="YVTN repeat-like/Quinoprotein amine dehydrogenase"/>
    <property type="match status" value="1"/>
</dbReference>